<evidence type="ECO:0000259" key="1">
    <source>
        <dbReference type="Pfam" id="PF00534"/>
    </source>
</evidence>
<dbReference type="EMBL" id="FNIA01000048">
    <property type="protein sequence ID" value="SDN49273.1"/>
    <property type="molecule type" value="Genomic_DNA"/>
</dbReference>
<dbReference type="PANTHER" id="PTHR45919:SF1">
    <property type="entry name" value="GDP-MAN:MAN(3)GLCNAC(2)-PP-DOL ALPHA-1,2-MANNOSYLTRANSFERASE"/>
    <property type="match status" value="1"/>
</dbReference>
<accession>A0A1H0BUJ1</accession>
<dbReference type="SUPFAM" id="SSF53756">
    <property type="entry name" value="UDP-Glycosyltransferase/glycogen phosphorylase"/>
    <property type="match status" value="1"/>
</dbReference>
<organism evidence="3 4">
    <name type="scientific">Haloarchaeobius iranensis</name>
    <dbReference type="NCBI Taxonomy" id="996166"/>
    <lineage>
        <taxon>Archaea</taxon>
        <taxon>Methanobacteriati</taxon>
        <taxon>Methanobacteriota</taxon>
        <taxon>Stenosarchaea group</taxon>
        <taxon>Halobacteria</taxon>
        <taxon>Halobacteriales</taxon>
        <taxon>Halorubellaceae</taxon>
        <taxon>Haloarchaeobius</taxon>
    </lineage>
</organism>
<dbReference type="Pfam" id="PF00534">
    <property type="entry name" value="Glycos_transf_1"/>
    <property type="match status" value="1"/>
</dbReference>
<feature type="domain" description="Glycosyl transferase family 1" evidence="1">
    <location>
        <begin position="183"/>
        <end position="331"/>
    </location>
</feature>
<gene>
    <name evidence="3" type="ORF">SAMN05192554_1484</name>
</gene>
<sequence length="363" mass="40172">MRGGAEDVCLHAIEALQEDGHEVTLFTLTRPDFSGLNEYFATSVSTPTVRVPGRLGPLLARNLENKLVRLQACLLYRAARNQLSSFDVVVSTKNEFPCDVPSVQYVHSPRFEAKDPGLDRKSLAKSAYERLIRAIVDFDPERVASSTLLANSDWTAGLVEDVYDTQVQTVYPPVSLSGFEPTPWSEREDGFLTIGRVGPSKRILKNIDIVGQLRDRGHDVHLHIVGPTSDSAYSERVRERGADLSFVHIEGSVSHERLLELLGSHRYGLHGRPYEHFGITVAELASAGAIPFAPDSGGQREILGQKAQLMYSDIDDAIEKMETVLSSPKIQSSVRDDLESVREAYSPERFKKDICSAVNQALP</sequence>
<dbReference type="InterPro" id="IPR001296">
    <property type="entry name" value="Glyco_trans_1"/>
</dbReference>
<feature type="domain" description="Glycosyltransferase subfamily 4-like N-terminal" evidence="2">
    <location>
        <begin position="3"/>
        <end position="176"/>
    </location>
</feature>
<dbReference type="Pfam" id="PF13439">
    <property type="entry name" value="Glyco_transf_4"/>
    <property type="match status" value="1"/>
</dbReference>
<dbReference type="GO" id="GO:0006487">
    <property type="term" value="P:protein N-linked glycosylation"/>
    <property type="evidence" value="ECO:0007669"/>
    <property type="project" value="TreeGrafter"/>
</dbReference>
<dbReference type="GO" id="GO:0016020">
    <property type="term" value="C:membrane"/>
    <property type="evidence" value="ECO:0007669"/>
    <property type="project" value="TreeGrafter"/>
</dbReference>
<evidence type="ECO:0000313" key="3">
    <source>
        <dbReference type="EMBL" id="SDN49273.1"/>
    </source>
</evidence>
<dbReference type="PANTHER" id="PTHR45919">
    <property type="entry name" value="GDP-MAN:MAN(3)GLCNAC(2)-PP-DOL ALPHA-1,2-MANNOSYLTRANSFERASE"/>
    <property type="match status" value="1"/>
</dbReference>
<dbReference type="InterPro" id="IPR038013">
    <property type="entry name" value="ALG11"/>
</dbReference>
<dbReference type="STRING" id="996166.SAMN05192554_1484"/>
<dbReference type="Proteomes" id="UP000199370">
    <property type="component" value="Unassembled WGS sequence"/>
</dbReference>
<keyword evidence="3" id="KW-0808">Transferase</keyword>
<keyword evidence="4" id="KW-1185">Reference proteome</keyword>
<evidence type="ECO:0000313" key="4">
    <source>
        <dbReference type="Proteomes" id="UP000199370"/>
    </source>
</evidence>
<dbReference type="AlphaFoldDB" id="A0A1H0BUJ1"/>
<dbReference type="CDD" id="cd03801">
    <property type="entry name" value="GT4_PimA-like"/>
    <property type="match status" value="1"/>
</dbReference>
<protein>
    <submittedName>
        <fullName evidence="3">Glycosyltransferase involved in cell wall bisynthesis</fullName>
    </submittedName>
</protein>
<proteinExistence type="predicted"/>
<dbReference type="Gene3D" id="3.40.50.2000">
    <property type="entry name" value="Glycogen Phosphorylase B"/>
    <property type="match status" value="2"/>
</dbReference>
<reference evidence="3 4" key="1">
    <citation type="submission" date="2016-10" db="EMBL/GenBank/DDBJ databases">
        <authorList>
            <person name="de Groot N.N."/>
        </authorList>
    </citation>
    <scope>NUCLEOTIDE SEQUENCE [LARGE SCALE GENOMIC DNA]</scope>
    <source>
        <strain evidence="4">EB21,IBRC-M 10013,KCTC 4048</strain>
    </source>
</reference>
<name>A0A1H0BUJ1_9EURY</name>
<dbReference type="GO" id="GO:0004377">
    <property type="term" value="F:GDP-Man:Man(3)GlcNAc(2)-PP-Dol alpha-1,2-mannosyltransferase activity"/>
    <property type="evidence" value="ECO:0007669"/>
    <property type="project" value="InterPro"/>
</dbReference>
<evidence type="ECO:0000259" key="2">
    <source>
        <dbReference type="Pfam" id="PF13439"/>
    </source>
</evidence>
<dbReference type="InterPro" id="IPR028098">
    <property type="entry name" value="Glyco_trans_4-like_N"/>
</dbReference>